<dbReference type="RefSeq" id="WP_008733058.1">
    <property type="nucleotide sequence ID" value="NZ_CP004387.1"/>
</dbReference>
<keyword evidence="3 11" id="KW-0812">Transmembrane</keyword>
<dbReference type="Pfam" id="PF01595">
    <property type="entry name" value="CNNM"/>
    <property type="match status" value="1"/>
</dbReference>
<comment type="subcellular location">
    <subcellularLocation>
        <location evidence="1">Membrane</location>
        <topology evidence="1">Multi-pass membrane protein</topology>
    </subcellularLocation>
</comment>
<feature type="transmembrane region" description="Helical" evidence="12">
    <location>
        <begin position="99"/>
        <end position="119"/>
    </location>
</feature>
<keyword evidence="16" id="KW-1185">Reference proteome</keyword>
<evidence type="ECO:0000256" key="3">
    <source>
        <dbReference type="ARBA" id="ARBA00022692"/>
    </source>
</evidence>
<evidence type="ECO:0000313" key="16">
    <source>
        <dbReference type="Proteomes" id="UP000006764"/>
    </source>
</evidence>
<evidence type="ECO:0000256" key="10">
    <source>
        <dbReference type="PROSITE-ProRule" id="PRU00703"/>
    </source>
</evidence>
<comment type="similarity">
    <text evidence="2">Belongs to the UPF0053 family.</text>
</comment>
<dbReference type="InterPro" id="IPR005170">
    <property type="entry name" value="Transptr-assoc_dom"/>
</dbReference>
<feature type="domain" description="CBS" evidence="13">
    <location>
        <begin position="279"/>
        <end position="335"/>
    </location>
</feature>
<dbReference type="SMART" id="SM00116">
    <property type="entry name" value="CBS"/>
    <property type="match status" value="2"/>
</dbReference>
<evidence type="ECO:0000256" key="7">
    <source>
        <dbReference type="ARBA" id="ARBA00023136"/>
    </source>
</evidence>
<dbReference type="FunFam" id="3.10.580.10:FF:000002">
    <property type="entry name" value="Magnesium/cobalt efflux protein CorC"/>
    <property type="match status" value="1"/>
</dbReference>
<organism evidence="15 16">
    <name type="scientific">Isoalcanivorax pacificus W11-5</name>
    <dbReference type="NCBI Taxonomy" id="391936"/>
    <lineage>
        <taxon>Bacteria</taxon>
        <taxon>Pseudomonadati</taxon>
        <taxon>Pseudomonadota</taxon>
        <taxon>Gammaproteobacteria</taxon>
        <taxon>Oceanospirillales</taxon>
        <taxon>Alcanivoracaceae</taxon>
        <taxon>Isoalcanivorax</taxon>
    </lineage>
</organism>
<dbReference type="OrthoDB" id="9797674at2"/>
<evidence type="ECO:0000256" key="6">
    <source>
        <dbReference type="ARBA" id="ARBA00023122"/>
    </source>
</evidence>
<keyword evidence="6 10" id="KW-0129">CBS domain</keyword>
<name>A0A0B4XTC5_9GAMM</name>
<dbReference type="InterPro" id="IPR044751">
    <property type="entry name" value="Ion_transp-like_CBS"/>
</dbReference>
<dbReference type="PANTHER" id="PTHR22777:SF17">
    <property type="entry name" value="UPF0053 PROTEIN SLL0260"/>
    <property type="match status" value="1"/>
</dbReference>
<gene>
    <name evidence="15" type="ORF">S7S_16755</name>
</gene>
<evidence type="ECO:0000256" key="1">
    <source>
        <dbReference type="ARBA" id="ARBA00004141"/>
    </source>
</evidence>
<dbReference type="InterPro" id="IPR002550">
    <property type="entry name" value="CNNM"/>
</dbReference>
<evidence type="ECO:0000313" key="15">
    <source>
        <dbReference type="EMBL" id="AJD49763.1"/>
    </source>
</evidence>
<dbReference type="SUPFAM" id="SSF56176">
    <property type="entry name" value="FAD-binding/transporter-associated domain-like"/>
    <property type="match status" value="1"/>
</dbReference>
<feature type="domain" description="CNNM transmembrane" evidence="14">
    <location>
        <begin position="1"/>
        <end position="196"/>
    </location>
</feature>
<dbReference type="InterPro" id="IPR046342">
    <property type="entry name" value="CBS_dom_sf"/>
</dbReference>
<dbReference type="PANTHER" id="PTHR22777">
    <property type="entry name" value="HEMOLYSIN-RELATED"/>
    <property type="match status" value="1"/>
</dbReference>
<dbReference type="Pfam" id="PF03471">
    <property type="entry name" value="CorC_HlyC"/>
    <property type="match status" value="1"/>
</dbReference>
<dbReference type="InterPro" id="IPR000644">
    <property type="entry name" value="CBS_dom"/>
</dbReference>
<dbReference type="GO" id="GO:0050660">
    <property type="term" value="F:flavin adenine dinucleotide binding"/>
    <property type="evidence" value="ECO:0007669"/>
    <property type="project" value="InterPro"/>
</dbReference>
<keyword evidence="4" id="KW-0677">Repeat</keyword>
<dbReference type="Gene3D" id="3.10.580.10">
    <property type="entry name" value="CBS-domain"/>
    <property type="match status" value="1"/>
</dbReference>
<dbReference type="GO" id="GO:0005886">
    <property type="term" value="C:plasma membrane"/>
    <property type="evidence" value="ECO:0007669"/>
    <property type="project" value="TreeGrafter"/>
</dbReference>
<protein>
    <recommendedName>
        <fullName evidence="9">Magnesium and cobalt efflux protein CorC</fullName>
    </recommendedName>
</protein>
<dbReference type="SMART" id="SM01091">
    <property type="entry name" value="CorC_HlyC"/>
    <property type="match status" value="1"/>
</dbReference>
<evidence type="ECO:0000256" key="12">
    <source>
        <dbReference type="SAM" id="Phobius"/>
    </source>
</evidence>
<dbReference type="Gene3D" id="3.30.465.10">
    <property type="match status" value="1"/>
</dbReference>
<proteinExistence type="inferred from homology"/>
<dbReference type="InterPro" id="IPR016169">
    <property type="entry name" value="FAD-bd_PCMH_sub2"/>
</dbReference>
<reference evidence="15 16" key="1">
    <citation type="journal article" date="2012" name="J. Bacteriol.">
        <title>Genome sequence of an alkane-degrading bacterium, Alcanivorax pacificus type strain W11-5, isolated from deep sea sediment.</title>
        <authorList>
            <person name="Lai Q."/>
            <person name="Shao Z."/>
        </authorList>
    </citation>
    <scope>NUCLEOTIDE SEQUENCE [LARGE SCALE GENOMIC DNA]</scope>
    <source>
        <strain evidence="15 16">W11-5</strain>
    </source>
</reference>
<dbReference type="Proteomes" id="UP000006764">
    <property type="component" value="Chromosome"/>
</dbReference>
<dbReference type="STRING" id="391936.S7S_16755"/>
<evidence type="ECO:0000256" key="9">
    <source>
        <dbReference type="ARBA" id="ARBA00040729"/>
    </source>
</evidence>
<sequence>MEFLLILFLIVLNGVFAMSEIAVVSARKARLQIRADEGHTSANAVLALQEKPAGFFSTIQVGITSIGILSGAVGENALAGPINDMLSTVPALAPYSRGLSLALVVALITYLSVVVGELVPKRLALLAPETIAGLIARPMSWLSSIARPLVWLLSRSSDLLMRLLGARPNEEPPVSDEEIKVLMEQGAEAGVFHISEQTLVSNVLRLDEQSINEIMTPRKDVYYIDLTSSEEVIHQRIISSPHSRILVCDGGLEQIVGVLRTNDLVKRVLAGEATDVRAVMRPPVYIPESITTTSLFEQFRQTRAQLACIVDEYGDLTGIVTVTDVLEAIVGDMPEEDQDDTPEMVQRGDGSWLVDGTMTIQRFKQAFDLGRLDDEAEDEYYTMGGFAMHRLGRVPAVADTFVCAELEFEVMDMDRSRVDKLLVTRRPATPANDT</sequence>
<keyword evidence="5 11" id="KW-1133">Transmembrane helix</keyword>
<evidence type="ECO:0000256" key="2">
    <source>
        <dbReference type="ARBA" id="ARBA00006337"/>
    </source>
</evidence>
<dbReference type="CDD" id="cd04590">
    <property type="entry name" value="CBS_pair_CorC_HlyC_assoc"/>
    <property type="match status" value="1"/>
</dbReference>
<evidence type="ECO:0000259" key="14">
    <source>
        <dbReference type="PROSITE" id="PS51846"/>
    </source>
</evidence>
<dbReference type="Pfam" id="PF00571">
    <property type="entry name" value="CBS"/>
    <property type="match status" value="1"/>
</dbReference>
<dbReference type="KEGG" id="apac:S7S_16755"/>
<evidence type="ECO:0000256" key="5">
    <source>
        <dbReference type="ARBA" id="ARBA00022989"/>
    </source>
</evidence>
<dbReference type="HOGENOM" id="CLU_015237_4_0_6"/>
<evidence type="ECO:0000259" key="13">
    <source>
        <dbReference type="PROSITE" id="PS51371"/>
    </source>
</evidence>
<dbReference type="PROSITE" id="PS51846">
    <property type="entry name" value="CNNM"/>
    <property type="match status" value="1"/>
</dbReference>
<keyword evidence="7 11" id="KW-0472">Membrane</keyword>
<evidence type="ECO:0000256" key="8">
    <source>
        <dbReference type="ARBA" id="ARBA00037273"/>
    </source>
</evidence>
<dbReference type="SUPFAM" id="SSF54631">
    <property type="entry name" value="CBS-domain pair"/>
    <property type="match status" value="1"/>
</dbReference>
<dbReference type="AlphaFoldDB" id="A0A0B4XTC5"/>
<evidence type="ECO:0000256" key="11">
    <source>
        <dbReference type="PROSITE-ProRule" id="PRU01193"/>
    </source>
</evidence>
<comment type="function">
    <text evidence="8">Plays a role in the transport of magnesium and cobalt ions.</text>
</comment>
<dbReference type="EMBL" id="CP004387">
    <property type="protein sequence ID" value="AJD49763.1"/>
    <property type="molecule type" value="Genomic_DNA"/>
</dbReference>
<dbReference type="PROSITE" id="PS51371">
    <property type="entry name" value="CBS"/>
    <property type="match status" value="2"/>
</dbReference>
<dbReference type="InterPro" id="IPR036318">
    <property type="entry name" value="FAD-bd_PCMH-like_sf"/>
</dbReference>
<feature type="domain" description="CBS" evidence="13">
    <location>
        <begin position="215"/>
        <end position="274"/>
    </location>
</feature>
<accession>A0A0B4XTC5</accession>
<evidence type="ECO:0000256" key="4">
    <source>
        <dbReference type="ARBA" id="ARBA00022737"/>
    </source>
</evidence>